<protein>
    <submittedName>
        <fullName evidence="1">Uncharacterized protein</fullName>
    </submittedName>
</protein>
<reference evidence="1 2" key="1">
    <citation type="journal article" date="2018" name="Proc. R. Soc. B">
        <title>A non-coding region near Follistatin controls head colour polymorphism in the Gouldian finch.</title>
        <authorList>
            <person name="Toomey M.B."/>
            <person name="Marques C.I."/>
            <person name="Andrade P."/>
            <person name="Araujo P.M."/>
            <person name="Sabatino S."/>
            <person name="Gazda M.A."/>
            <person name="Afonso S."/>
            <person name="Lopes R.J."/>
            <person name="Corbo J.C."/>
            <person name="Carneiro M."/>
        </authorList>
    </citation>
    <scope>NUCLEOTIDE SEQUENCE [LARGE SCALE GENOMIC DNA]</scope>
    <source>
        <strain evidence="1">Red01</strain>
        <tissue evidence="1">Muscle</tissue>
    </source>
</reference>
<comment type="caution">
    <text evidence="1">The sequence shown here is derived from an EMBL/GenBank/DDBJ whole genome shotgun (WGS) entry which is preliminary data.</text>
</comment>
<gene>
    <name evidence="1" type="ORF">DV515_00002840</name>
</gene>
<evidence type="ECO:0000313" key="1">
    <source>
        <dbReference type="EMBL" id="RLW09330.1"/>
    </source>
</evidence>
<keyword evidence="2" id="KW-1185">Reference proteome</keyword>
<accession>A0A3L8SVH6</accession>
<evidence type="ECO:0000313" key="2">
    <source>
        <dbReference type="Proteomes" id="UP000276834"/>
    </source>
</evidence>
<feature type="non-terminal residue" evidence="1">
    <location>
        <position position="89"/>
    </location>
</feature>
<dbReference type="AlphaFoldDB" id="A0A3L8SVH6"/>
<dbReference type="EMBL" id="QUSF01000005">
    <property type="protein sequence ID" value="RLW09330.1"/>
    <property type="molecule type" value="Genomic_DNA"/>
</dbReference>
<proteinExistence type="predicted"/>
<organism evidence="1 2">
    <name type="scientific">Chloebia gouldiae</name>
    <name type="common">Gouldian finch</name>
    <name type="synonym">Erythrura gouldiae</name>
    <dbReference type="NCBI Taxonomy" id="44316"/>
    <lineage>
        <taxon>Eukaryota</taxon>
        <taxon>Metazoa</taxon>
        <taxon>Chordata</taxon>
        <taxon>Craniata</taxon>
        <taxon>Vertebrata</taxon>
        <taxon>Euteleostomi</taxon>
        <taxon>Archelosauria</taxon>
        <taxon>Archosauria</taxon>
        <taxon>Dinosauria</taxon>
        <taxon>Saurischia</taxon>
        <taxon>Theropoda</taxon>
        <taxon>Coelurosauria</taxon>
        <taxon>Aves</taxon>
        <taxon>Neognathae</taxon>
        <taxon>Neoaves</taxon>
        <taxon>Telluraves</taxon>
        <taxon>Australaves</taxon>
        <taxon>Passeriformes</taxon>
        <taxon>Passeroidea</taxon>
        <taxon>Passeridae</taxon>
        <taxon>Chloebia</taxon>
    </lineage>
</organism>
<dbReference type="Proteomes" id="UP000276834">
    <property type="component" value="Unassembled WGS sequence"/>
</dbReference>
<sequence length="89" mass="9533">MDDVSFAISSDLFSQPMSLSTHAALEKGKGCTAAPTRTGGCRLRSRLTRCSVTRWATRARAAPWGLSCTTAARITKGLTTQDHRMTSSA</sequence>
<name>A0A3L8SVH6_CHLGU</name>